<dbReference type="EMBL" id="LR746281">
    <property type="protein sequence ID" value="CAA7411065.1"/>
    <property type="molecule type" value="Genomic_DNA"/>
</dbReference>
<dbReference type="Proteomes" id="UP000663760">
    <property type="component" value="Chromosome 18"/>
</dbReference>
<evidence type="ECO:0000313" key="1">
    <source>
        <dbReference type="EMBL" id="CAA7411065.1"/>
    </source>
</evidence>
<gene>
    <name evidence="1" type="ORF">SI8410_18021743</name>
</gene>
<protein>
    <submittedName>
        <fullName evidence="1">Uncharacterized protein</fullName>
    </submittedName>
</protein>
<evidence type="ECO:0000313" key="2">
    <source>
        <dbReference type="Proteomes" id="UP000663760"/>
    </source>
</evidence>
<proteinExistence type="predicted"/>
<reference evidence="1" key="1">
    <citation type="submission" date="2020-02" db="EMBL/GenBank/DDBJ databases">
        <authorList>
            <person name="Scholz U."/>
            <person name="Mascher M."/>
            <person name="Fiebig A."/>
        </authorList>
    </citation>
    <scope>NUCLEOTIDE SEQUENCE</scope>
</reference>
<organism evidence="1 2">
    <name type="scientific">Spirodela intermedia</name>
    <name type="common">Intermediate duckweed</name>
    <dbReference type="NCBI Taxonomy" id="51605"/>
    <lineage>
        <taxon>Eukaryota</taxon>
        <taxon>Viridiplantae</taxon>
        <taxon>Streptophyta</taxon>
        <taxon>Embryophyta</taxon>
        <taxon>Tracheophyta</taxon>
        <taxon>Spermatophyta</taxon>
        <taxon>Magnoliopsida</taxon>
        <taxon>Liliopsida</taxon>
        <taxon>Araceae</taxon>
        <taxon>Lemnoideae</taxon>
        <taxon>Spirodela</taxon>
    </lineage>
</organism>
<accession>A0A7I8LNW5</accession>
<keyword evidence="2" id="KW-1185">Reference proteome</keyword>
<name>A0A7I8LNW5_SPIIN</name>
<dbReference type="AlphaFoldDB" id="A0A7I8LNW5"/>
<sequence length="120" mass="14242">MDEKSAGGHRIFQLHELEELRNEAYENHRIYKEKTKTFHDKYISRKKFDVGQKVRSRDCPRRLCPRRAFEAVDTARRSSRTLRIPVHRRRIAVATPELSKKWRLCGSPAAVTRRRGAGWR</sequence>